<sequence>MSRNTSNAFNIPYHEKGICGYGNLIELFIISKDMQC</sequence>
<reference evidence="1" key="2">
    <citation type="journal article" date="2015" name="Fish Shellfish Immunol.">
        <title>Early steps in the European eel (Anguilla anguilla)-Vibrio vulnificus interaction in the gills: Role of the RtxA13 toxin.</title>
        <authorList>
            <person name="Callol A."/>
            <person name="Pajuelo D."/>
            <person name="Ebbesson L."/>
            <person name="Teles M."/>
            <person name="MacKenzie S."/>
            <person name="Amaro C."/>
        </authorList>
    </citation>
    <scope>NUCLEOTIDE SEQUENCE</scope>
</reference>
<dbReference type="EMBL" id="GBXM01053473">
    <property type="protein sequence ID" value="JAH55104.1"/>
    <property type="molecule type" value="Transcribed_RNA"/>
</dbReference>
<protein>
    <submittedName>
        <fullName evidence="1">Uncharacterized protein</fullName>
    </submittedName>
</protein>
<evidence type="ECO:0000313" key="1">
    <source>
        <dbReference type="EMBL" id="JAH55104.1"/>
    </source>
</evidence>
<accession>A0A0E9TN30</accession>
<organism evidence="1">
    <name type="scientific">Anguilla anguilla</name>
    <name type="common">European freshwater eel</name>
    <name type="synonym">Muraena anguilla</name>
    <dbReference type="NCBI Taxonomy" id="7936"/>
    <lineage>
        <taxon>Eukaryota</taxon>
        <taxon>Metazoa</taxon>
        <taxon>Chordata</taxon>
        <taxon>Craniata</taxon>
        <taxon>Vertebrata</taxon>
        <taxon>Euteleostomi</taxon>
        <taxon>Actinopterygii</taxon>
        <taxon>Neopterygii</taxon>
        <taxon>Teleostei</taxon>
        <taxon>Anguilliformes</taxon>
        <taxon>Anguillidae</taxon>
        <taxon>Anguilla</taxon>
    </lineage>
</organism>
<proteinExistence type="predicted"/>
<name>A0A0E9TN30_ANGAN</name>
<dbReference type="AlphaFoldDB" id="A0A0E9TN30"/>
<reference evidence="1" key="1">
    <citation type="submission" date="2014-11" db="EMBL/GenBank/DDBJ databases">
        <authorList>
            <person name="Amaro Gonzalez C."/>
        </authorList>
    </citation>
    <scope>NUCLEOTIDE SEQUENCE</scope>
</reference>